<proteinExistence type="predicted"/>
<protein>
    <recommendedName>
        <fullName evidence="3">Serine peptidase</fullName>
    </recommendedName>
</protein>
<dbReference type="RefSeq" id="WP_345622552.1">
    <property type="nucleotide sequence ID" value="NZ_BAABIG010000056.1"/>
</dbReference>
<keyword evidence="2" id="KW-1185">Reference proteome</keyword>
<evidence type="ECO:0008006" key="3">
    <source>
        <dbReference type="Google" id="ProtNLM"/>
    </source>
</evidence>
<name>A0ABP9CMR0_9ACTN</name>
<comment type="caution">
    <text evidence="1">The sequence shown here is derived from an EMBL/GenBank/DDBJ whole genome shotgun (WGS) entry which is preliminary data.</text>
</comment>
<evidence type="ECO:0000313" key="2">
    <source>
        <dbReference type="Proteomes" id="UP001501265"/>
    </source>
</evidence>
<dbReference type="Gene3D" id="3.40.50.1820">
    <property type="entry name" value="alpha/beta hydrolase"/>
    <property type="match status" value="1"/>
</dbReference>
<organism evidence="1 2">
    <name type="scientific">Streptomyces ziwulingensis</name>
    <dbReference type="NCBI Taxonomy" id="1045501"/>
    <lineage>
        <taxon>Bacteria</taxon>
        <taxon>Bacillati</taxon>
        <taxon>Actinomycetota</taxon>
        <taxon>Actinomycetes</taxon>
        <taxon>Kitasatosporales</taxon>
        <taxon>Streptomycetaceae</taxon>
        <taxon>Streptomyces</taxon>
    </lineage>
</organism>
<accession>A0ABP9CMR0</accession>
<reference evidence="2" key="1">
    <citation type="journal article" date="2019" name="Int. J. Syst. Evol. Microbiol.">
        <title>The Global Catalogue of Microorganisms (GCM) 10K type strain sequencing project: providing services to taxonomists for standard genome sequencing and annotation.</title>
        <authorList>
            <consortium name="The Broad Institute Genomics Platform"/>
            <consortium name="The Broad Institute Genome Sequencing Center for Infectious Disease"/>
            <person name="Wu L."/>
            <person name="Ma J."/>
        </authorList>
    </citation>
    <scope>NUCLEOTIDE SEQUENCE [LARGE SCALE GENOMIC DNA]</scope>
    <source>
        <strain evidence="2">JCM 18081</strain>
    </source>
</reference>
<dbReference type="SUPFAM" id="SSF53474">
    <property type="entry name" value="alpha/beta-Hydrolases"/>
    <property type="match status" value="2"/>
</dbReference>
<dbReference type="Proteomes" id="UP001501265">
    <property type="component" value="Unassembled WGS sequence"/>
</dbReference>
<evidence type="ECO:0000313" key="1">
    <source>
        <dbReference type="EMBL" id="GAA4813555.1"/>
    </source>
</evidence>
<dbReference type="EMBL" id="BAABIG010000056">
    <property type="protein sequence ID" value="GAA4813555.1"/>
    <property type="molecule type" value="Genomic_DNA"/>
</dbReference>
<sequence length="281" mass="30776">MAKIVMCHGVGYTYKHREGMHSDWYRALRSGLVDTGLPPVPDADVAAVYYGNCFRTAGAKGAEVITDELAAVPNYGPMDLDTELELELLRAFAENTEREDAGAKGAVQSLLRRLERSRLLGDVPAKAIIWMIKQVHRYLTEEPLRDAVLARWEGVVTPETRVVVGHSLGSVVAYDALCAHPEWKIDTLITLGSPLGLGAVSSRLRPPLVPGEEARWPGVRRWVNIAALEDPVALIKELAPLFGKDIQDKPVRNGRFAVHSVNRYLTTEEAAKGIADGLGSH</sequence>
<gene>
    <name evidence="1" type="ORF">GCM10023220_51360</name>
</gene>
<dbReference type="InterPro" id="IPR029058">
    <property type="entry name" value="AB_hydrolase_fold"/>
</dbReference>